<feature type="non-terminal residue" evidence="1">
    <location>
        <position position="151"/>
    </location>
</feature>
<comment type="caution">
    <text evidence="1">The sequence shown here is derived from an EMBL/GenBank/DDBJ whole genome shotgun (WGS) entry which is preliminary data.</text>
</comment>
<name>A0A7J8Z1L3_9ROSI</name>
<organism evidence="1 2">
    <name type="scientific">Gossypium laxum</name>
    <dbReference type="NCBI Taxonomy" id="34288"/>
    <lineage>
        <taxon>Eukaryota</taxon>
        <taxon>Viridiplantae</taxon>
        <taxon>Streptophyta</taxon>
        <taxon>Embryophyta</taxon>
        <taxon>Tracheophyta</taxon>
        <taxon>Spermatophyta</taxon>
        <taxon>Magnoliopsida</taxon>
        <taxon>eudicotyledons</taxon>
        <taxon>Gunneridae</taxon>
        <taxon>Pentapetalae</taxon>
        <taxon>rosids</taxon>
        <taxon>malvids</taxon>
        <taxon>Malvales</taxon>
        <taxon>Malvaceae</taxon>
        <taxon>Malvoideae</taxon>
        <taxon>Gossypium</taxon>
    </lineage>
</organism>
<dbReference type="Proteomes" id="UP000593574">
    <property type="component" value="Unassembled WGS sequence"/>
</dbReference>
<accession>A0A7J8Z1L3</accession>
<evidence type="ECO:0000313" key="2">
    <source>
        <dbReference type="Proteomes" id="UP000593574"/>
    </source>
</evidence>
<gene>
    <name evidence="1" type="ORF">Golax_017899</name>
</gene>
<evidence type="ECO:0000313" key="1">
    <source>
        <dbReference type="EMBL" id="MBA0705726.1"/>
    </source>
</evidence>
<sequence length="151" mass="17021">SIRYGIWNASISTTLAVSEIVATLSWYKVDACRSDVVIKLDYVSIKQESLNFGVAFKFVTDFNEIVNHFFERMYVHLCNTNLKGGMTTQPQAENSNFGNPTKGYGYQTNLTNQFLGQYITVDKQTCGVSSRVFTHLEVGLYLTICSLVDLF</sequence>
<keyword evidence="2" id="KW-1185">Reference proteome</keyword>
<protein>
    <submittedName>
        <fullName evidence="1">Uncharacterized protein</fullName>
    </submittedName>
</protein>
<dbReference type="AlphaFoldDB" id="A0A7J8Z1L3"/>
<reference evidence="1 2" key="1">
    <citation type="journal article" date="2019" name="Genome Biol. Evol.">
        <title>Insights into the evolution of the New World diploid cottons (Gossypium, subgenus Houzingenia) based on genome sequencing.</title>
        <authorList>
            <person name="Grover C.E."/>
            <person name="Arick M.A. 2nd"/>
            <person name="Thrash A."/>
            <person name="Conover J.L."/>
            <person name="Sanders W.S."/>
            <person name="Peterson D.G."/>
            <person name="Frelichowski J.E."/>
            <person name="Scheffler J.A."/>
            <person name="Scheffler B.E."/>
            <person name="Wendel J.F."/>
        </authorList>
    </citation>
    <scope>NUCLEOTIDE SEQUENCE [LARGE SCALE GENOMIC DNA]</scope>
    <source>
        <strain evidence="1">4</strain>
        <tissue evidence="1">Leaf</tissue>
    </source>
</reference>
<proteinExistence type="predicted"/>
<dbReference type="EMBL" id="JABEZV010000002">
    <property type="protein sequence ID" value="MBA0705726.1"/>
    <property type="molecule type" value="Genomic_DNA"/>
</dbReference>